<keyword evidence="1" id="KW-1133">Transmembrane helix</keyword>
<keyword evidence="1" id="KW-0472">Membrane</keyword>
<feature type="transmembrane region" description="Helical" evidence="1">
    <location>
        <begin position="69"/>
        <end position="89"/>
    </location>
</feature>
<name>A0A1G2P2B9_9BACT</name>
<sequence>MRERFLKQLVAVIFAIAVLHIAAIGFHFYWSIWWYDILLHFFGGVWIGIFSLWFVFYSRYIKIKELEKAGALGISAIAVMFAFGVGMIWELYEFMLSANFSREGYAMDTLIDLIMDVSGALVGYVIFTLQRERYIHGR</sequence>
<feature type="transmembrane region" description="Helical" evidence="1">
    <location>
        <begin position="109"/>
        <end position="129"/>
    </location>
</feature>
<feature type="transmembrane region" description="Helical" evidence="1">
    <location>
        <begin position="9"/>
        <end position="31"/>
    </location>
</feature>
<dbReference type="InterPro" id="IPR014509">
    <property type="entry name" value="YjdF-like"/>
</dbReference>
<dbReference type="EMBL" id="MHSK01000011">
    <property type="protein sequence ID" value="OHA42495.1"/>
    <property type="molecule type" value="Genomic_DNA"/>
</dbReference>
<comment type="caution">
    <text evidence="2">The sequence shown here is derived from an EMBL/GenBank/DDBJ whole genome shotgun (WGS) entry which is preliminary data.</text>
</comment>
<protein>
    <submittedName>
        <fullName evidence="2">Uncharacterized protein</fullName>
    </submittedName>
</protein>
<evidence type="ECO:0000256" key="1">
    <source>
        <dbReference type="SAM" id="Phobius"/>
    </source>
</evidence>
<gene>
    <name evidence="2" type="ORF">A3G52_04790</name>
</gene>
<accession>A0A1G2P2B9</accession>
<keyword evidence="1" id="KW-0812">Transmembrane</keyword>
<evidence type="ECO:0000313" key="2">
    <source>
        <dbReference type="EMBL" id="OHA42495.1"/>
    </source>
</evidence>
<dbReference type="Pfam" id="PF09997">
    <property type="entry name" value="DUF2238"/>
    <property type="match status" value="1"/>
</dbReference>
<proteinExistence type="predicted"/>
<dbReference type="Proteomes" id="UP000177269">
    <property type="component" value="Unassembled WGS sequence"/>
</dbReference>
<organism evidence="2 3">
    <name type="scientific">Candidatus Taylorbacteria bacterium RIFCSPLOWO2_12_FULL_43_20</name>
    <dbReference type="NCBI Taxonomy" id="1802332"/>
    <lineage>
        <taxon>Bacteria</taxon>
        <taxon>Candidatus Tayloriibacteriota</taxon>
    </lineage>
</organism>
<feature type="transmembrane region" description="Helical" evidence="1">
    <location>
        <begin position="37"/>
        <end position="57"/>
    </location>
</feature>
<evidence type="ECO:0000313" key="3">
    <source>
        <dbReference type="Proteomes" id="UP000177269"/>
    </source>
</evidence>
<dbReference type="AlphaFoldDB" id="A0A1G2P2B9"/>
<reference evidence="2 3" key="1">
    <citation type="journal article" date="2016" name="Nat. Commun.">
        <title>Thousands of microbial genomes shed light on interconnected biogeochemical processes in an aquifer system.</title>
        <authorList>
            <person name="Anantharaman K."/>
            <person name="Brown C.T."/>
            <person name="Hug L.A."/>
            <person name="Sharon I."/>
            <person name="Castelle C.J."/>
            <person name="Probst A.J."/>
            <person name="Thomas B.C."/>
            <person name="Singh A."/>
            <person name="Wilkins M.J."/>
            <person name="Karaoz U."/>
            <person name="Brodie E.L."/>
            <person name="Williams K.H."/>
            <person name="Hubbard S.S."/>
            <person name="Banfield J.F."/>
        </authorList>
    </citation>
    <scope>NUCLEOTIDE SEQUENCE [LARGE SCALE GENOMIC DNA]</scope>
</reference>